<sequence>MPRRQGELGLGKFLPRLSSQMISLTSFHCSYPHLLQNRLVVVGPFREFFFFACSASTVIDRSRARVTRPVMIFSFNFFLFPFPPSWSRVPSAPFRAVCNSPQGATGTGSSINVMAMSCPCLDDEALAAFNSHWAPFLCVQPSAQPISCVSFRYSFPCCRVIRPCHGP</sequence>
<dbReference type="EMBL" id="KZ679136">
    <property type="protein sequence ID" value="PTB74374.1"/>
    <property type="molecule type" value="Genomic_DNA"/>
</dbReference>
<organism evidence="1 2">
    <name type="scientific">Trichoderma longibrachiatum ATCC 18648</name>
    <dbReference type="NCBI Taxonomy" id="983965"/>
    <lineage>
        <taxon>Eukaryota</taxon>
        <taxon>Fungi</taxon>
        <taxon>Dikarya</taxon>
        <taxon>Ascomycota</taxon>
        <taxon>Pezizomycotina</taxon>
        <taxon>Sordariomycetes</taxon>
        <taxon>Hypocreomycetidae</taxon>
        <taxon>Hypocreales</taxon>
        <taxon>Hypocreaceae</taxon>
        <taxon>Trichoderma</taxon>
    </lineage>
</organism>
<protein>
    <submittedName>
        <fullName evidence="1">Uncharacterized protein</fullName>
    </submittedName>
</protein>
<proteinExistence type="predicted"/>
<dbReference type="Proteomes" id="UP000240760">
    <property type="component" value="Unassembled WGS sequence"/>
</dbReference>
<evidence type="ECO:0000313" key="2">
    <source>
        <dbReference type="Proteomes" id="UP000240760"/>
    </source>
</evidence>
<accession>A0A2T4BYP0</accession>
<dbReference type="AlphaFoldDB" id="A0A2T4BYP0"/>
<evidence type="ECO:0000313" key="1">
    <source>
        <dbReference type="EMBL" id="PTB74374.1"/>
    </source>
</evidence>
<name>A0A2T4BYP0_TRILO</name>
<keyword evidence="2" id="KW-1185">Reference proteome</keyword>
<gene>
    <name evidence="1" type="ORF">M440DRAFT_114202</name>
</gene>
<reference evidence="1 2" key="1">
    <citation type="submission" date="2016-07" db="EMBL/GenBank/DDBJ databases">
        <title>Multiple horizontal gene transfer events from other fungi enriched the ability of initially mycotrophic Trichoderma (Ascomycota) to feed on dead plant biomass.</title>
        <authorList>
            <consortium name="DOE Joint Genome Institute"/>
            <person name="Aerts A."/>
            <person name="Atanasova L."/>
            <person name="Chenthamara K."/>
            <person name="Zhang J."/>
            <person name="Grujic M."/>
            <person name="Henrissat B."/>
            <person name="Kuo A."/>
            <person name="Salamov A."/>
            <person name="Lipzen A."/>
            <person name="Labutti K."/>
            <person name="Barry K."/>
            <person name="Miao Y."/>
            <person name="Rahimi M.J."/>
            <person name="Shen Q."/>
            <person name="Grigoriev I.V."/>
            <person name="Kubicek C.P."/>
            <person name="Druzhinina I.S."/>
        </authorList>
    </citation>
    <scope>NUCLEOTIDE SEQUENCE [LARGE SCALE GENOMIC DNA]</scope>
    <source>
        <strain evidence="1 2">ATCC 18648</strain>
    </source>
</reference>